<name>A0AA39N5K3_ARMTA</name>
<dbReference type="GeneID" id="85353206"/>
<feature type="transmembrane region" description="Helical" evidence="1">
    <location>
        <begin position="215"/>
        <end position="236"/>
    </location>
</feature>
<keyword evidence="1" id="KW-0472">Membrane</keyword>
<evidence type="ECO:0000313" key="2">
    <source>
        <dbReference type="EMBL" id="KAK0458090.1"/>
    </source>
</evidence>
<protein>
    <submittedName>
        <fullName evidence="2">Uncharacterized protein</fullName>
    </submittedName>
</protein>
<evidence type="ECO:0000313" key="3">
    <source>
        <dbReference type="Proteomes" id="UP001175211"/>
    </source>
</evidence>
<organism evidence="2 3">
    <name type="scientific">Armillaria tabescens</name>
    <name type="common">Ringless honey mushroom</name>
    <name type="synonym">Agaricus tabescens</name>
    <dbReference type="NCBI Taxonomy" id="1929756"/>
    <lineage>
        <taxon>Eukaryota</taxon>
        <taxon>Fungi</taxon>
        <taxon>Dikarya</taxon>
        <taxon>Basidiomycota</taxon>
        <taxon>Agaricomycotina</taxon>
        <taxon>Agaricomycetes</taxon>
        <taxon>Agaricomycetidae</taxon>
        <taxon>Agaricales</taxon>
        <taxon>Marasmiineae</taxon>
        <taxon>Physalacriaceae</taxon>
        <taxon>Desarmillaria</taxon>
    </lineage>
</organism>
<evidence type="ECO:0000256" key="1">
    <source>
        <dbReference type="SAM" id="Phobius"/>
    </source>
</evidence>
<dbReference type="EMBL" id="JAUEPS010000019">
    <property type="protein sequence ID" value="KAK0458090.1"/>
    <property type="molecule type" value="Genomic_DNA"/>
</dbReference>
<keyword evidence="1" id="KW-0812">Transmembrane</keyword>
<keyword evidence="1" id="KW-1133">Transmembrane helix</keyword>
<feature type="transmembrane region" description="Helical" evidence="1">
    <location>
        <begin position="106"/>
        <end position="128"/>
    </location>
</feature>
<feature type="transmembrane region" description="Helical" evidence="1">
    <location>
        <begin position="15"/>
        <end position="35"/>
    </location>
</feature>
<reference evidence="2" key="1">
    <citation type="submission" date="2023-06" db="EMBL/GenBank/DDBJ databases">
        <authorList>
            <consortium name="Lawrence Berkeley National Laboratory"/>
            <person name="Ahrendt S."/>
            <person name="Sahu N."/>
            <person name="Indic B."/>
            <person name="Wong-Bajracharya J."/>
            <person name="Merenyi Z."/>
            <person name="Ke H.-M."/>
            <person name="Monk M."/>
            <person name="Kocsube S."/>
            <person name="Drula E."/>
            <person name="Lipzen A."/>
            <person name="Balint B."/>
            <person name="Henrissat B."/>
            <person name="Andreopoulos B."/>
            <person name="Martin F.M."/>
            <person name="Harder C.B."/>
            <person name="Rigling D."/>
            <person name="Ford K.L."/>
            <person name="Foster G.D."/>
            <person name="Pangilinan J."/>
            <person name="Papanicolaou A."/>
            <person name="Barry K."/>
            <person name="LaButti K."/>
            <person name="Viragh M."/>
            <person name="Koriabine M."/>
            <person name="Yan M."/>
            <person name="Riley R."/>
            <person name="Champramary S."/>
            <person name="Plett K.L."/>
            <person name="Tsai I.J."/>
            <person name="Slot J."/>
            <person name="Sipos G."/>
            <person name="Plett J."/>
            <person name="Nagy L.G."/>
            <person name="Grigoriev I.V."/>
        </authorList>
    </citation>
    <scope>NUCLEOTIDE SEQUENCE</scope>
    <source>
        <strain evidence="2">CCBAS 213</strain>
    </source>
</reference>
<gene>
    <name evidence="2" type="ORF">EV420DRAFT_1480244</name>
</gene>
<dbReference type="Proteomes" id="UP001175211">
    <property type="component" value="Unassembled WGS sequence"/>
</dbReference>
<keyword evidence="3" id="KW-1185">Reference proteome</keyword>
<proteinExistence type="predicted"/>
<dbReference type="RefSeq" id="XP_060330382.1">
    <property type="nucleotide sequence ID" value="XM_060469658.1"/>
</dbReference>
<sequence>MTLKLFHFGVSSGRLRYWILGSLAIDGACSIVAMANTYGSLVNNSGSYEVSTWTMPILVLLTKYTSSVICAATDMMIAGSLAWTCLRIESPYATTRNVLRRVMIQALACGFTTAISTTLMTIFLPTVWNDGNSGSSEPAVLESISFKNTLNTETGNTQSSGRILRRVESLRIIPVLRSDYPVTVFAPSVLRSRPYCTTHVGYNNTRFSQRDGSLFLLWCIYVFSLSISNGNLDALLPDFMPQGQKLCSTFLDIEVAIGATDAFKPAANLTIQIH</sequence>
<dbReference type="AlphaFoldDB" id="A0AA39N5K3"/>
<comment type="caution">
    <text evidence="2">The sequence shown here is derived from an EMBL/GenBank/DDBJ whole genome shotgun (WGS) entry which is preliminary data.</text>
</comment>
<accession>A0AA39N5K3</accession>